<dbReference type="AlphaFoldDB" id="A0A0D1JIJ3"/>
<keyword evidence="2" id="KW-1133">Transmembrane helix</keyword>
<dbReference type="Proteomes" id="UP000032287">
    <property type="component" value="Unassembled WGS sequence"/>
</dbReference>
<protein>
    <submittedName>
        <fullName evidence="3">Uncharacterized protein</fullName>
    </submittedName>
</protein>
<dbReference type="RefSeq" id="WP_237751031.1">
    <property type="nucleotide sequence ID" value="NZ_JWHU01000012.1"/>
</dbReference>
<evidence type="ECO:0000313" key="3">
    <source>
        <dbReference type="EMBL" id="KIU21173.1"/>
    </source>
</evidence>
<keyword evidence="4" id="KW-1185">Reference proteome</keyword>
<proteinExistence type="predicted"/>
<evidence type="ECO:0000313" key="4">
    <source>
        <dbReference type="Proteomes" id="UP000032287"/>
    </source>
</evidence>
<feature type="compositionally biased region" description="Basic and acidic residues" evidence="1">
    <location>
        <begin position="43"/>
        <end position="55"/>
    </location>
</feature>
<feature type="transmembrane region" description="Helical" evidence="2">
    <location>
        <begin position="6"/>
        <end position="23"/>
    </location>
</feature>
<reference evidence="3 4" key="1">
    <citation type="journal article" date="2015" name="Microbiology (Mosc.)">
        <title>Genomics of the Weissella cibaria species with an examination of its metabolic traits.</title>
        <authorList>
            <person name="Lynch K.M."/>
            <person name="Lucid A."/>
            <person name="Arendt E.K."/>
            <person name="Sleator R.D."/>
            <person name="Lucey B."/>
            <person name="Coffey A."/>
        </authorList>
    </citation>
    <scope>NUCLEOTIDE SEQUENCE [LARGE SCALE GENOMIC DNA]</scope>
    <source>
        <strain evidence="3 4">MG1</strain>
    </source>
</reference>
<comment type="caution">
    <text evidence="3">The sequence shown here is derived from an EMBL/GenBank/DDBJ whole genome shotgun (WGS) entry which is preliminary data.</text>
</comment>
<organism evidence="3 4">
    <name type="scientific">Weissella cibaria</name>
    <dbReference type="NCBI Taxonomy" id="137591"/>
    <lineage>
        <taxon>Bacteria</taxon>
        <taxon>Bacillati</taxon>
        <taxon>Bacillota</taxon>
        <taxon>Bacilli</taxon>
        <taxon>Lactobacillales</taxon>
        <taxon>Lactobacillaceae</taxon>
        <taxon>Weissella</taxon>
    </lineage>
</organism>
<name>A0A0D1JIJ3_9LACO</name>
<evidence type="ECO:0000256" key="1">
    <source>
        <dbReference type="SAM" id="MobiDB-lite"/>
    </source>
</evidence>
<gene>
    <name evidence="3" type="ORF">QX99_00934</name>
</gene>
<sequence>MKSKAVEYTLLGVGVTASLGLIFHNQIGTLMIKTYKPTNGDTKNGRKSENSESKL</sequence>
<accession>A0A0D1JIJ3</accession>
<keyword evidence="2" id="KW-0472">Membrane</keyword>
<feature type="region of interest" description="Disordered" evidence="1">
    <location>
        <begin position="35"/>
        <end position="55"/>
    </location>
</feature>
<dbReference type="EMBL" id="JWHU01000012">
    <property type="protein sequence ID" value="KIU21173.1"/>
    <property type="molecule type" value="Genomic_DNA"/>
</dbReference>
<keyword evidence="2" id="KW-0812">Transmembrane</keyword>
<evidence type="ECO:0000256" key="2">
    <source>
        <dbReference type="SAM" id="Phobius"/>
    </source>
</evidence>